<evidence type="ECO:0000313" key="3">
    <source>
        <dbReference type="Proteomes" id="UP001054889"/>
    </source>
</evidence>
<dbReference type="GO" id="GO:0030126">
    <property type="term" value="C:COPI vesicle coat"/>
    <property type="evidence" value="ECO:0007669"/>
    <property type="project" value="InterPro"/>
</dbReference>
<reference evidence="2" key="2">
    <citation type="submission" date="2021-12" db="EMBL/GenBank/DDBJ databases">
        <title>Resequencing data analysis of finger millet.</title>
        <authorList>
            <person name="Hatakeyama M."/>
            <person name="Aluri S."/>
            <person name="Balachadran M.T."/>
            <person name="Sivarajan S.R."/>
            <person name="Poveda L."/>
            <person name="Shimizu-Inatsugi R."/>
            <person name="Schlapbach R."/>
            <person name="Sreeman S.M."/>
            <person name="Shimizu K.K."/>
        </authorList>
    </citation>
    <scope>NUCLEOTIDE SEQUENCE</scope>
</reference>
<dbReference type="EMBL" id="BQKI01000006">
    <property type="protein sequence ID" value="GJM96375.1"/>
    <property type="molecule type" value="Genomic_DNA"/>
</dbReference>
<evidence type="ECO:0000259" key="1">
    <source>
        <dbReference type="Pfam" id="PF06957"/>
    </source>
</evidence>
<dbReference type="GO" id="GO:0006886">
    <property type="term" value="P:intracellular protein transport"/>
    <property type="evidence" value="ECO:0007669"/>
    <property type="project" value="InterPro"/>
</dbReference>
<comment type="caution">
    <text evidence="2">The sequence shown here is derived from an EMBL/GenBank/DDBJ whole genome shotgun (WGS) entry which is preliminary data.</text>
</comment>
<gene>
    <name evidence="2" type="primary">ga13202</name>
    <name evidence="2" type="ORF">PR202_ga13202</name>
</gene>
<reference evidence="2" key="1">
    <citation type="journal article" date="2018" name="DNA Res.">
        <title>Multiple hybrid de novo genome assembly of finger millet, an orphan allotetraploid crop.</title>
        <authorList>
            <person name="Hatakeyama M."/>
            <person name="Aluri S."/>
            <person name="Balachadran M.T."/>
            <person name="Sivarajan S.R."/>
            <person name="Patrignani A."/>
            <person name="Gruter S."/>
            <person name="Poveda L."/>
            <person name="Shimizu-Inatsugi R."/>
            <person name="Baeten J."/>
            <person name="Francoijs K.J."/>
            <person name="Nataraja K.N."/>
            <person name="Reddy Y.A.N."/>
            <person name="Phadnis S."/>
            <person name="Ravikumar R.L."/>
            <person name="Schlapbach R."/>
            <person name="Sreeman S.M."/>
            <person name="Shimizu K.K."/>
        </authorList>
    </citation>
    <scope>NUCLEOTIDE SEQUENCE</scope>
</reference>
<name>A0AAV5CDY3_ELECO</name>
<accession>A0AAV5CDY3</accession>
<organism evidence="2 3">
    <name type="scientific">Eleusine coracana subsp. coracana</name>
    <dbReference type="NCBI Taxonomy" id="191504"/>
    <lineage>
        <taxon>Eukaryota</taxon>
        <taxon>Viridiplantae</taxon>
        <taxon>Streptophyta</taxon>
        <taxon>Embryophyta</taxon>
        <taxon>Tracheophyta</taxon>
        <taxon>Spermatophyta</taxon>
        <taxon>Magnoliopsida</taxon>
        <taxon>Liliopsida</taxon>
        <taxon>Poales</taxon>
        <taxon>Poaceae</taxon>
        <taxon>PACMAD clade</taxon>
        <taxon>Chloridoideae</taxon>
        <taxon>Cynodonteae</taxon>
        <taxon>Eleusininae</taxon>
        <taxon>Eleusine</taxon>
    </lineage>
</organism>
<dbReference type="InterPro" id="IPR010714">
    <property type="entry name" value="Coatomer_asu_C"/>
</dbReference>
<dbReference type="GO" id="GO:0005198">
    <property type="term" value="F:structural molecule activity"/>
    <property type="evidence" value="ECO:0007669"/>
    <property type="project" value="InterPro"/>
</dbReference>
<feature type="domain" description="Coatomer alpha subunit C-terminal" evidence="1">
    <location>
        <begin position="1"/>
        <end position="258"/>
    </location>
</feature>
<sequence length="258" mass="28875">MGSHTYLRAHAAAPVISIAVEKGWSESASPNVRGPPALVFSFSQMEDRLKAAYKATTEGRFPEALRQFLSILHTIPVIVVDSRREVDEVKELIEIVREYVLGLKMELKRKELRDDVTRQQELAAYFTNCKLQRIHMRLVLASAMALCFKQKNYATAAHFARMLLENSPNEAQAKKARQVLQACGDKDDSHQLNYDFRNPFVVCGSTYVPIYRGQKDVSCPYCGSRFVPSIEGQLCTICELATVGADASGLLCSPTQLR</sequence>
<keyword evidence="3" id="KW-1185">Reference proteome</keyword>
<dbReference type="Pfam" id="PF06957">
    <property type="entry name" value="COPI_C"/>
    <property type="match status" value="1"/>
</dbReference>
<evidence type="ECO:0000313" key="2">
    <source>
        <dbReference type="EMBL" id="GJM96375.1"/>
    </source>
</evidence>
<dbReference type="Proteomes" id="UP001054889">
    <property type="component" value="Unassembled WGS sequence"/>
</dbReference>
<dbReference type="GO" id="GO:0016192">
    <property type="term" value="P:vesicle-mediated transport"/>
    <property type="evidence" value="ECO:0007669"/>
    <property type="project" value="InterPro"/>
</dbReference>
<protein>
    <recommendedName>
        <fullName evidence="1">Coatomer alpha subunit C-terminal domain-containing protein</fullName>
    </recommendedName>
</protein>
<dbReference type="AlphaFoldDB" id="A0AAV5CDY3"/>
<proteinExistence type="predicted"/>